<feature type="non-terminal residue" evidence="1">
    <location>
        <position position="456"/>
    </location>
</feature>
<protein>
    <submittedName>
        <fullName evidence="1">Uncharacterized protein</fullName>
    </submittedName>
</protein>
<dbReference type="AlphaFoldDB" id="A0AA35LRY7"/>
<sequence>MSSTDLPPLLRLPLHTVAHILSKCNTIQDLGPIILSHSIFRDAFQDNLHSVASTIIVRQVPDGTLPFLLALVGSQRPSLINPAAAKQLLGLMASPCPVALPSLGLSKAEYAYMSSCCSSGKTIYRKMASELLPLQIQLASFRFKEHHHATPQEKFRISRAVFRYQLMCNLFCHRLCLIRRKEFRPLFDDEELKRSFFSAFPPWVNEELIFGVGFNESSTTAYDDIMAKDVSLSHYEIEDTPDVNFISPIHWMNTARRLNFGISNLGIKSVMHGASIPEQNSLRGHSQEHRRSLLFHGPIRDKSLQPAHDPLMLEACTGTTHYQPTLRDPRLPLKSWDKSQILQLDPRGATRTTPYYAWLAAHLGLPISRAACCDADYNLWLVGYVLWTTRVAANVSWEKKYAELRRGEPVFLRPGKEWGKDDCLRSRKQRKDIYDAGGEGYWPREGGGWSEIHGLT</sequence>
<dbReference type="EMBL" id="CABFNP030000582">
    <property type="protein sequence ID" value="CAI6047272.1"/>
    <property type="molecule type" value="Genomic_DNA"/>
</dbReference>
<keyword evidence="2" id="KW-1185">Reference proteome</keyword>
<evidence type="ECO:0000313" key="1">
    <source>
        <dbReference type="EMBL" id="CAI6047272.1"/>
    </source>
</evidence>
<comment type="caution">
    <text evidence="1">The sequence shown here is derived from an EMBL/GenBank/DDBJ whole genome shotgun (WGS) entry which is preliminary data.</text>
</comment>
<accession>A0AA35LRY7</accession>
<gene>
    <name evidence="1" type="ORF">CCHLO57077_00013028</name>
</gene>
<reference evidence="1" key="1">
    <citation type="submission" date="2023-01" db="EMBL/GenBank/DDBJ databases">
        <authorList>
            <person name="Piombo E."/>
        </authorList>
    </citation>
    <scope>NUCLEOTIDE SEQUENCE</scope>
</reference>
<proteinExistence type="predicted"/>
<dbReference type="Proteomes" id="UP001160390">
    <property type="component" value="Unassembled WGS sequence"/>
</dbReference>
<evidence type="ECO:0000313" key="2">
    <source>
        <dbReference type="Proteomes" id="UP001160390"/>
    </source>
</evidence>
<name>A0AA35LRY7_9HYPO</name>
<organism evidence="1 2">
    <name type="scientific">Clonostachys chloroleuca</name>
    <dbReference type="NCBI Taxonomy" id="1926264"/>
    <lineage>
        <taxon>Eukaryota</taxon>
        <taxon>Fungi</taxon>
        <taxon>Dikarya</taxon>
        <taxon>Ascomycota</taxon>
        <taxon>Pezizomycotina</taxon>
        <taxon>Sordariomycetes</taxon>
        <taxon>Hypocreomycetidae</taxon>
        <taxon>Hypocreales</taxon>
        <taxon>Bionectriaceae</taxon>
        <taxon>Clonostachys</taxon>
    </lineage>
</organism>